<dbReference type="PROSITE" id="PS50222">
    <property type="entry name" value="EF_HAND_2"/>
    <property type="match status" value="1"/>
</dbReference>
<dbReference type="PROSITE" id="PS00018">
    <property type="entry name" value="EF_HAND_1"/>
    <property type="match status" value="1"/>
</dbReference>
<proteinExistence type="predicted"/>
<dbReference type="InterPro" id="IPR018247">
    <property type="entry name" value="EF_Hand_1_Ca_BS"/>
</dbReference>
<comment type="caution">
    <text evidence="3">The sequence shown here is derived from an EMBL/GenBank/DDBJ whole genome shotgun (WGS) entry which is preliminary data.</text>
</comment>
<gene>
    <name evidence="3" type="ORF">PYM288_LOCUS3492</name>
</gene>
<organism evidence="3 4">
    <name type="scientific">Rotaria sordida</name>
    <dbReference type="NCBI Taxonomy" id="392033"/>
    <lineage>
        <taxon>Eukaryota</taxon>
        <taxon>Metazoa</taxon>
        <taxon>Spiralia</taxon>
        <taxon>Gnathifera</taxon>
        <taxon>Rotifera</taxon>
        <taxon>Eurotatoria</taxon>
        <taxon>Bdelloidea</taxon>
        <taxon>Philodinida</taxon>
        <taxon>Philodinidae</taxon>
        <taxon>Rotaria</taxon>
    </lineage>
</organism>
<dbReference type="GO" id="GO:0005509">
    <property type="term" value="F:calcium ion binding"/>
    <property type="evidence" value="ECO:0007669"/>
    <property type="project" value="InterPro"/>
</dbReference>
<accession>A0A813RB60</accession>
<keyword evidence="1" id="KW-0106">Calcium</keyword>
<name>A0A813RB60_9BILA</name>
<dbReference type="CDD" id="cd00051">
    <property type="entry name" value="EFh"/>
    <property type="match status" value="1"/>
</dbReference>
<protein>
    <recommendedName>
        <fullName evidence="2">EF-hand domain-containing protein</fullName>
    </recommendedName>
</protein>
<dbReference type="EMBL" id="CAJNOH010000027">
    <property type="protein sequence ID" value="CAF0778499.1"/>
    <property type="molecule type" value="Genomic_DNA"/>
</dbReference>
<evidence type="ECO:0000256" key="1">
    <source>
        <dbReference type="ARBA" id="ARBA00022837"/>
    </source>
</evidence>
<sequence>MSGGHKVIATETISQKYGQIDEVQYEYDENNYGEGKKYHIRWSRQEYERITSRLYKPSMSYDKFIKVLRTFMLGKYAIEDVPEAFRLLDTNRSNTIDITELHEFICVILPKANPYLLLHQIKKADRDGDYKLNFNEFKSFIEQGFGRDVSTRQRREIDISEDDVLISEDRSCMFYADKLYWGDAHEQESSAGNFTLDLDRSSCTQDQNVTSGGNMTSVVLDLYWDDGTNDTVAMTLIAKVTDRYWYLEKAIMNGSEYRYFAYGMHSQMETPSTYSYVCKTAVFVKYDSAPRYGLYDFENKFFLTNIQNFIKHTLCTYLSLLLNTRNEHALVHCLVTPAYNGIEQEIIVELRRLSKLSKNECLTIYQILLSFLRRKELILNRISSSLQQDFINNDDKSFHIFDKYYISIKEFFDFIEQLQMIIEENEHLKIESIVTFRKLLELILKQLRKDISFNQNDLIIKEIIEEFCQCFQTTQLFMTCTSPIRSTSSGATLLAGRRFLRSIAYVCAKQIVDLPVFIENNDNYENVTTRSTTATSSRLLRSPLRLSSIVTDQTTDVFLEEKVVNFSMESIFIGQSNTKEKTLDQLEQTLSNKNQYRQIKSHRSLKLSTIHETSFESDSIINDQTDHSIISDNNIQLQSTKKRHPLQEIDINSFNDEERKTENEKNLYQNSIVLALASDNDQENLPITIKKRSITSTKIEPPNKKQKKNQM</sequence>
<dbReference type="AlphaFoldDB" id="A0A813RB60"/>
<evidence type="ECO:0000313" key="4">
    <source>
        <dbReference type="Proteomes" id="UP000663854"/>
    </source>
</evidence>
<dbReference type="Gene3D" id="1.10.238.10">
    <property type="entry name" value="EF-hand"/>
    <property type="match status" value="1"/>
</dbReference>
<dbReference type="SUPFAM" id="SSF47473">
    <property type="entry name" value="EF-hand"/>
    <property type="match status" value="1"/>
</dbReference>
<dbReference type="InterPro" id="IPR011992">
    <property type="entry name" value="EF-hand-dom_pair"/>
</dbReference>
<dbReference type="InterPro" id="IPR002048">
    <property type="entry name" value="EF_hand_dom"/>
</dbReference>
<feature type="domain" description="EF-hand" evidence="2">
    <location>
        <begin position="76"/>
        <end position="111"/>
    </location>
</feature>
<dbReference type="SMART" id="SM00054">
    <property type="entry name" value="EFh"/>
    <property type="match status" value="2"/>
</dbReference>
<evidence type="ECO:0000259" key="2">
    <source>
        <dbReference type="PROSITE" id="PS50222"/>
    </source>
</evidence>
<reference evidence="3" key="1">
    <citation type="submission" date="2021-02" db="EMBL/GenBank/DDBJ databases">
        <authorList>
            <person name="Nowell W R."/>
        </authorList>
    </citation>
    <scope>NUCLEOTIDE SEQUENCE</scope>
</reference>
<evidence type="ECO:0000313" key="3">
    <source>
        <dbReference type="EMBL" id="CAF0778499.1"/>
    </source>
</evidence>
<dbReference type="Proteomes" id="UP000663854">
    <property type="component" value="Unassembled WGS sequence"/>
</dbReference>